<keyword evidence="3" id="KW-1185">Reference proteome</keyword>
<dbReference type="EMBL" id="FN654531">
    <property type="protein sequence ID" value="CBY34668.1"/>
    <property type="molecule type" value="Genomic_DNA"/>
</dbReference>
<organism evidence="1">
    <name type="scientific">Oikopleura dioica</name>
    <name type="common">Tunicate</name>
    <dbReference type="NCBI Taxonomy" id="34765"/>
    <lineage>
        <taxon>Eukaryota</taxon>
        <taxon>Metazoa</taxon>
        <taxon>Chordata</taxon>
        <taxon>Tunicata</taxon>
        <taxon>Appendicularia</taxon>
        <taxon>Copelata</taxon>
        <taxon>Oikopleuridae</taxon>
        <taxon>Oikopleura</taxon>
    </lineage>
</organism>
<reference evidence="1" key="1">
    <citation type="journal article" date="2010" name="Science">
        <title>Plasticity of animal genome architecture unmasked by rapid evolution of a pelagic tunicate.</title>
        <authorList>
            <person name="Denoeud F."/>
            <person name="Henriet S."/>
            <person name="Mungpakdee S."/>
            <person name="Aury J.M."/>
            <person name="Da Silva C."/>
            <person name="Brinkmann H."/>
            <person name="Mikhaleva J."/>
            <person name="Olsen L.C."/>
            <person name="Jubin C."/>
            <person name="Canestro C."/>
            <person name="Bouquet J.M."/>
            <person name="Danks G."/>
            <person name="Poulain J."/>
            <person name="Campsteijn C."/>
            <person name="Adamski M."/>
            <person name="Cross I."/>
            <person name="Yadetie F."/>
            <person name="Muffato M."/>
            <person name="Louis A."/>
            <person name="Butcher S."/>
            <person name="Tsagkogeorga G."/>
            <person name="Konrad A."/>
            <person name="Singh S."/>
            <person name="Jensen M.F."/>
            <person name="Cong E.H."/>
            <person name="Eikeseth-Otteraa H."/>
            <person name="Noel B."/>
            <person name="Anthouard V."/>
            <person name="Porcel B.M."/>
            <person name="Kachouri-Lafond R."/>
            <person name="Nishino A."/>
            <person name="Ugolini M."/>
            <person name="Chourrout P."/>
            <person name="Nishida H."/>
            <person name="Aasland R."/>
            <person name="Huzurbazar S."/>
            <person name="Westhof E."/>
            <person name="Delsuc F."/>
            <person name="Lehrach H."/>
            <person name="Reinhardt R."/>
            <person name="Weissenbach J."/>
            <person name="Roy S.W."/>
            <person name="Artiguenave F."/>
            <person name="Postlethwait J.H."/>
            <person name="Manak J.R."/>
            <person name="Thompson E.M."/>
            <person name="Jaillon O."/>
            <person name="Du Pasquier L."/>
            <person name="Boudinot P."/>
            <person name="Liberles D.A."/>
            <person name="Volff J.N."/>
            <person name="Philippe H."/>
            <person name="Lenhard B."/>
            <person name="Roest Crollius H."/>
            <person name="Wincker P."/>
            <person name="Chourrout D."/>
        </authorList>
    </citation>
    <scope>NUCLEOTIDE SEQUENCE [LARGE SCALE GENOMIC DNA]</scope>
</reference>
<dbReference type="Proteomes" id="UP000001307">
    <property type="component" value="Unassembled WGS sequence"/>
</dbReference>
<gene>
    <name evidence="1" type="ORF">GSOID_T00003453001</name>
    <name evidence="2" type="ORF">GSOID_T00024699001</name>
</gene>
<dbReference type="Proteomes" id="UP000011014">
    <property type="component" value="Unassembled WGS sequence"/>
</dbReference>
<evidence type="ECO:0000313" key="2">
    <source>
        <dbReference type="EMBL" id="CBY34668.1"/>
    </source>
</evidence>
<name>E4X7C0_OIKDI</name>
<sequence>MKFLQQLSQLNLPMRFFHRTTQPLNIARPKNMTIYKK</sequence>
<dbReference type="InParanoid" id="E4X7C0"/>
<protein>
    <submittedName>
        <fullName evidence="1">Uncharacterized protein</fullName>
    </submittedName>
</protein>
<dbReference type="EMBL" id="FN653028">
    <property type="protein sequence ID" value="CBY18592.1"/>
    <property type="molecule type" value="Genomic_DNA"/>
</dbReference>
<accession>E4X7C0</accession>
<dbReference type="AlphaFoldDB" id="E4X7C0"/>
<evidence type="ECO:0000313" key="1">
    <source>
        <dbReference type="EMBL" id="CBY18592.1"/>
    </source>
</evidence>
<proteinExistence type="predicted"/>
<evidence type="ECO:0000313" key="3">
    <source>
        <dbReference type="Proteomes" id="UP000001307"/>
    </source>
</evidence>